<proteinExistence type="predicted"/>
<name>A0A0F9QK43_9ZZZZ</name>
<comment type="caution">
    <text evidence="1">The sequence shown here is derived from an EMBL/GenBank/DDBJ whole genome shotgun (WGS) entry which is preliminary data.</text>
</comment>
<evidence type="ECO:0000313" key="1">
    <source>
        <dbReference type="EMBL" id="KKN42814.1"/>
    </source>
</evidence>
<dbReference type="EMBL" id="LAZR01001555">
    <property type="protein sequence ID" value="KKN42814.1"/>
    <property type="molecule type" value="Genomic_DNA"/>
</dbReference>
<organism evidence="1">
    <name type="scientific">marine sediment metagenome</name>
    <dbReference type="NCBI Taxonomy" id="412755"/>
    <lineage>
        <taxon>unclassified sequences</taxon>
        <taxon>metagenomes</taxon>
        <taxon>ecological metagenomes</taxon>
    </lineage>
</organism>
<dbReference type="AlphaFoldDB" id="A0A0F9QK43"/>
<accession>A0A0F9QK43</accession>
<protein>
    <submittedName>
        <fullName evidence="1">Uncharacterized protein</fullName>
    </submittedName>
</protein>
<reference evidence="1" key="1">
    <citation type="journal article" date="2015" name="Nature">
        <title>Complex archaea that bridge the gap between prokaryotes and eukaryotes.</title>
        <authorList>
            <person name="Spang A."/>
            <person name="Saw J.H."/>
            <person name="Jorgensen S.L."/>
            <person name="Zaremba-Niedzwiedzka K."/>
            <person name="Martijn J."/>
            <person name="Lind A.E."/>
            <person name="van Eijk R."/>
            <person name="Schleper C."/>
            <person name="Guy L."/>
            <person name="Ettema T.J."/>
        </authorList>
    </citation>
    <scope>NUCLEOTIDE SEQUENCE</scope>
</reference>
<sequence length="64" mass="7064">MTRSCADRVLGVVPKRPHHFPLNGTPLWSGWLHLPAPNQTVRTLEPVWGPVGRAVLWRLCGAAS</sequence>
<gene>
    <name evidence="1" type="ORF">LCGC14_0709460</name>
</gene>